<dbReference type="GO" id="GO:0009307">
    <property type="term" value="P:DNA restriction-modification system"/>
    <property type="evidence" value="ECO:0007669"/>
    <property type="project" value="UniProtKB-KW"/>
</dbReference>
<dbReference type="Pfam" id="PF00145">
    <property type="entry name" value="DNA_methylase"/>
    <property type="match status" value="1"/>
</dbReference>
<comment type="similarity">
    <text evidence="5 6">Belongs to the class I-like SAM-binding methyltransferase superfamily. C5-methyltransferase family.</text>
</comment>
<evidence type="ECO:0000256" key="6">
    <source>
        <dbReference type="RuleBase" id="RU000416"/>
    </source>
</evidence>
<organism evidence="8 9">
    <name type="scientific">Pannus brasiliensis CCIBt3594</name>
    <dbReference type="NCBI Taxonomy" id="1427578"/>
    <lineage>
        <taxon>Bacteria</taxon>
        <taxon>Bacillati</taxon>
        <taxon>Cyanobacteriota</taxon>
        <taxon>Cyanophyceae</taxon>
        <taxon>Oscillatoriophycideae</taxon>
        <taxon>Chroococcales</taxon>
        <taxon>Microcystaceae</taxon>
        <taxon>Pannus</taxon>
    </lineage>
</organism>
<comment type="caution">
    <text evidence="8">The sequence shown here is derived from an EMBL/GenBank/DDBJ whole genome shotgun (WGS) entry which is preliminary data.</text>
</comment>
<dbReference type="InterPro" id="IPR029063">
    <property type="entry name" value="SAM-dependent_MTases_sf"/>
</dbReference>
<keyword evidence="3 5" id="KW-0949">S-adenosyl-L-methionine</keyword>
<dbReference type="SUPFAM" id="SSF53335">
    <property type="entry name" value="S-adenosyl-L-methionine-dependent methyltransferases"/>
    <property type="match status" value="1"/>
</dbReference>
<reference evidence="8 9" key="1">
    <citation type="submission" date="2024-01" db="EMBL/GenBank/DDBJ databases">
        <title>Genomic insights into the taxonomy and metabolism of the cyanobacterium Pannus brasiliensis CCIBt3594.</title>
        <authorList>
            <person name="Machado M."/>
            <person name="Botero N.B."/>
            <person name="Andreote A.P.D."/>
            <person name="Feitosa A.M.T."/>
            <person name="Popin R."/>
            <person name="Sivonen K."/>
            <person name="Fiore M.F."/>
        </authorList>
    </citation>
    <scope>NUCLEOTIDE SEQUENCE [LARGE SCALE GENOMIC DNA]</scope>
    <source>
        <strain evidence="8 9">CCIBt3594</strain>
    </source>
</reference>
<dbReference type="PROSITE" id="PS51679">
    <property type="entry name" value="SAM_MT_C5"/>
    <property type="match status" value="1"/>
</dbReference>
<keyword evidence="9" id="KW-1185">Reference proteome</keyword>
<protein>
    <recommendedName>
        <fullName evidence="7">Cytosine-specific methyltransferase</fullName>
        <ecNumber evidence="7">2.1.1.37</ecNumber>
    </recommendedName>
</protein>
<accession>A0AAW9QMG7</accession>
<dbReference type="NCBIfam" id="TIGR00675">
    <property type="entry name" value="dcm"/>
    <property type="match status" value="1"/>
</dbReference>
<sequence length="142" mass="16057">MKELLESNRDRKSKIQSLTFADFYAGIGGFRLGLEPIGWQCVFTNENNPDCVTTYNDNFAENIPPRSIEDLSPSEIPDFDVFCGGFPCQPFSRAGKKNGFQDSRGKAIEQILRICVCKKPKVIFLENVTAFLTKMRYTVIDS</sequence>
<dbReference type="PROSITE" id="PS00094">
    <property type="entry name" value="C5_MTASE_1"/>
    <property type="match status" value="1"/>
</dbReference>
<evidence type="ECO:0000256" key="2">
    <source>
        <dbReference type="ARBA" id="ARBA00022679"/>
    </source>
</evidence>
<evidence type="ECO:0000256" key="7">
    <source>
        <dbReference type="RuleBase" id="RU000417"/>
    </source>
</evidence>
<dbReference type="GO" id="GO:0003886">
    <property type="term" value="F:DNA (cytosine-5-)-methyltransferase activity"/>
    <property type="evidence" value="ECO:0007669"/>
    <property type="project" value="UniProtKB-EC"/>
</dbReference>
<dbReference type="Proteomes" id="UP001328733">
    <property type="component" value="Unassembled WGS sequence"/>
</dbReference>
<keyword evidence="4" id="KW-0680">Restriction system</keyword>
<name>A0AAW9QMG7_9CHRO</name>
<evidence type="ECO:0000256" key="4">
    <source>
        <dbReference type="ARBA" id="ARBA00022747"/>
    </source>
</evidence>
<dbReference type="Gene3D" id="3.40.50.150">
    <property type="entry name" value="Vaccinia Virus protein VP39"/>
    <property type="match status" value="1"/>
</dbReference>
<evidence type="ECO:0000256" key="1">
    <source>
        <dbReference type="ARBA" id="ARBA00022603"/>
    </source>
</evidence>
<dbReference type="PANTHER" id="PTHR46098">
    <property type="entry name" value="TRNA (CYTOSINE(38)-C(5))-METHYLTRANSFERASE"/>
    <property type="match status" value="1"/>
</dbReference>
<evidence type="ECO:0000313" key="9">
    <source>
        <dbReference type="Proteomes" id="UP001328733"/>
    </source>
</evidence>
<gene>
    <name evidence="8" type="primary">dcm</name>
    <name evidence="8" type="ORF">V0288_14155</name>
</gene>
<keyword evidence="1 5" id="KW-0489">Methyltransferase</keyword>
<dbReference type="InterPro" id="IPR001525">
    <property type="entry name" value="C5_MeTfrase"/>
</dbReference>
<evidence type="ECO:0000256" key="5">
    <source>
        <dbReference type="PROSITE-ProRule" id="PRU01016"/>
    </source>
</evidence>
<comment type="catalytic activity">
    <reaction evidence="7">
        <text>a 2'-deoxycytidine in DNA + S-adenosyl-L-methionine = a 5-methyl-2'-deoxycytidine in DNA + S-adenosyl-L-homocysteine + H(+)</text>
        <dbReference type="Rhea" id="RHEA:13681"/>
        <dbReference type="Rhea" id="RHEA-COMP:11369"/>
        <dbReference type="Rhea" id="RHEA-COMP:11370"/>
        <dbReference type="ChEBI" id="CHEBI:15378"/>
        <dbReference type="ChEBI" id="CHEBI:57856"/>
        <dbReference type="ChEBI" id="CHEBI:59789"/>
        <dbReference type="ChEBI" id="CHEBI:85452"/>
        <dbReference type="ChEBI" id="CHEBI:85454"/>
        <dbReference type="EC" id="2.1.1.37"/>
    </reaction>
</comment>
<dbReference type="InterPro" id="IPR050750">
    <property type="entry name" value="C5-MTase"/>
</dbReference>
<dbReference type="RefSeq" id="WP_422661978.1">
    <property type="nucleotide sequence ID" value="NZ_JBAFSM010000026.1"/>
</dbReference>
<proteinExistence type="inferred from homology"/>
<keyword evidence="2 5" id="KW-0808">Transferase</keyword>
<dbReference type="EC" id="2.1.1.37" evidence="7"/>
<evidence type="ECO:0000313" key="8">
    <source>
        <dbReference type="EMBL" id="MEG3438268.1"/>
    </source>
</evidence>
<dbReference type="PRINTS" id="PR00105">
    <property type="entry name" value="C5METTRFRASE"/>
</dbReference>
<dbReference type="EMBL" id="JBAFSM010000026">
    <property type="protein sequence ID" value="MEG3438268.1"/>
    <property type="molecule type" value="Genomic_DNA"/>
</dbReference>
<evidence type="ECO:0000256" key="3">
    <source>
        <dbReference type="ARBA" id="ARBA00022691"/>
    </source>
</evidence>
<dbReference type="GO" id="GO:0032259">
    <property type="term" value="P:methylation"/>
    <property type="evidence" value="ECO:0007669"/>
    <property type="project" value="UniProtKB-KW"/>
</dbReference>
<dbReference type="InterPro" id="IPR018117">
    <property type="entry name" value="C5_DNA_meth_AS"/>
</dbReference>
<dbReference type="AlphaFoldDB" id="A0AAW9QMG7"/>
<feature type="active site" evidence="5">
    <location>
        <position position="88"/>
    </location>
</feature>
<dbReference type="PANTHER" id="PTHR46098:SF1">
    <property type="entry name" value="TRNA (CYTOSINE(38)-C(5))-METHYLTRANSFERASE"/>
    <property type="match status" value="1"/>
</dbReference>